<proteinExistence type="predicted"/>
<sequence>MRHRWCCLCPKQKLCVVMQLGFSSYFVLFSRPKFVFAVVSALLLSRLILLGEYCLPGPQLSWGAESSLDEPGNGHAMLPISQYCQPELMLYRVLGSQAW</sequence>
<dbReference type="RefSeq" id="XP_024406437.1">
    <property type="nucleotide sequence ID" value="XM_024548826.1"/>
</dbReference>
<protein>
    <submittedName>
        <fullName evidence="1">Uncharacterized protein</fullName>
    </submittedName>
</protein>
<comment type="caution">
    <text evidence="1">The sequence shown here is derived from an EMBL/GenBank/DDBJ whole genome shotgun (WGS) entry which is preliminary data.</text>
</comment>
<dbReference type="AlphaFoldDB" id="A0A2P4ZYV7"/>
<dbReference type="GeneID" id="36347345"/>
<dbReference type="EMBL" id="JPDN02000004">
    <property type="protein sequence ID" value="PON29466.1"/>
    <property type="molecule type" value="Genomic_DNA"/>
</dbReference>
<name>A0A2P4ZYV7_9HYPO</name>
<accession>A0A2P4ZYV7</accession>
<gene>
    <name evidence="1" type="ORF">TGAM01_v201715</name>
</gene>
<organism evidence="1 2">
    <name type="scientific">Trichoderma gamsii</name>
    <dbReference type="NCBI Taxonomy" id="398673"/>
    <lineage>
        <taxon>Eukaryota</taxon>
        <taxon>Fungi</taxon>
        <taxon>Dikarya</taxon>
        <taxon>Ascomycota</taxon>
        <taxon>Pezizomycotina</taxon>
        <taxon>Sordariomycetes</taxon>
        <taxon>Hypocreomycetidae</taxon>
        <taxon>Hypocreales</taxon>
        <taxon>Hypocreaceae</taxon>
        <taxon>Trichoderma</taxon>
    </lineage>
</organism>
<evidence type="ECO:0000313" key="2">
    <source>
        <dbReference type="Proteomes" id="UP000054821"/>
    </source>
</evidence>
<dbReference type="Proteomes" id="UP000054821">
    <property type="component" value="Unassembled WGS sequence"/>
</dbReference>
<evidence type="ECO:0000313" key="1">
    <source>
        <dbReference type="EMBL" id="PON29466.1"/>
    </source>
</evidence>
<reference evidence="1 2" key="1">
    <citation type="journal article" date="2016" name="Genome Announc.">
        <title>Draft Whole-Genome Sequence of Trichoderma gamsii T6085, a Promising Biocontrol Agent of Fusarium Head Blight on Wheat.</title>
        <authorList>
            <person name="Baroncelli R."/>
            <person name="Zapparata A."/>
            <person name="Piaggeschi G."/>
            <person name="Sarrocco S."/>
            <person name="Vannacci G."/>
        </authorList>
    </citation>
    <scope>NUCLEOTIDE SEQUENCE [LARGE SCALE GENOMIC DNA]</scope>
    <source>
        <strain evidence="1 2">T6085</strain>
    </source>
</reference>
<keyword evidence="2" id="KW-1185">Reference proteome</keyword>